<dbReference type="GO" id="GO:0043709">
    <property type="term" value="P:cell adhesion involved in single-species biofilm formation"/>
    <property type="evidence" value="ECO:0007669"/>
    <property type="project" value="TreeGrafter"/>
</dbReference>
<evidence type="ECO:0000313" key="8">
    <source>
        <dbReference type="Proteomes" id="UP000198644"/>
    </source>
</evidence>
<reference evidence="7 8" key="1">
    <citation type="submission" date="2016-10" db="EMBL/GenBank/DDBJ databases">
        <authorList>
            <person name="de Groot N.N."/>
        </authorList>
    </citation>
    <scope>NUCLEOTIDE SEQUENCE [LARGE SCALE GENOMIC DNA]</scope>
    <source>
        <strain evidence="7 8">CGMCC 1.9167</strain>
    </source>
</reference>
<feature type="transmembrane region" description="Helical" evidence="5">
    <location>
        <begin position="203"/>
        <end position="223"/>
    </location>
</feature>
<feature type="transmembrane region" description="Helical" evidence="5">
    <location>
        <begin position="106"/>
        <end position="126"/>
    </location>
</feature>
<proteinExistence type="predicted"/>
<comment type="catalytic activity">
    <reaction evidence="4">
        <text>2 GTP = 3',3'-c-di-GMP + 2 diphosphate</text>
        <dbReference type="Rhea" id="RHEA:24898"/>
        <dbReference type="ChEBI" id="CHEBI:33019"/>
        <dbReference type="ChEBI" id="CHEBI:37565"/>
        <dbReference type="ChEBI" id="CHEBI:58805"/>
        <dbReference type="EC" id="2.7.7.65"/>
    </reaction>
</comment>
<evidence type="ECO:0000256" key="4">
    <source>
        <dbReference type="ARBA" id="ARBA00034247"/>
    </source>
</evidence>
<feature type="transmembrane region" description="Helical" evidence="5">
    <location>
        <begin position="138"/>
        <end position="159"/>
    </location>
</feature>
<dbReference type="InterPro" id="IPR054327">
    <property type="entry name" value="His-kinase-like_sensor"/>
</dbReference>
<evidence type="ECO:0000256" key="2">
    <source>
        <dbReference type="ARBA" id="ARBA00012528"/>
    </source>
</evidence>
<dbReference type="Gene3D" id="3.30.70.270">
    <property type="match status" value="1"/>
</dbReference>
<dbReference type="GO" id="GO:0005886">
    <property type="term" value="C:plasma membrane"/>
    <property type="evidence" value="ECO:0007669"/>
    <property type="project" value="TreeGrafter"/>
</dbReference>
<dbReference type="GO" id="GO:1902201">
    <property type="term" value="P:negative regulation of bacterial-type flagellum-dependent cell motility"/>
    <property type="evidence" value="ECO:0007669"/>
    <property type="project" value="TreeGrafter"/>
</dbReference>
<gene>
    <name evidence="7" type="ORF">SAMN05216203_1518</name>
</gene>
<evidence type="ECO:0000313" key="7">
    <source>
        <dbReference type="EMBL" id="SFR57584.1"/>
    </source>
</evidence>
<dbReference type="Pfam" id="PF00990">
    <property type="entry name" value="GGDEF"/>
    <property type="match status" value="1"/>
</dbReference>
<dbReference type="EMBL" id="FOYW01000001">
    <property type="protein sequence ID" value="SFR57584.1"/>
    <property type="molecule type" value="Genomic_DNA"/>
</dbReference>
<dbReference type="CDD" id="cd12914">
    <property type="entry name" value="PDC1_DGC_like"/>
    <property type="match status" value="1"/>
</dbReference>
<dbReference type="SUPFAM" id="SSF55073">
    <property type="entry name" value="Nucleotide cyclase"/>
    <property type="match status" value="1"/>
</dbReference>
<feature type="transmembrane region" description="Helical" evidence="5">
    <location>
        <begin position="12"/>
        <end position="35"/>
    </location>
</feature>
<feature type="transmembrane region" description="Helical" evidence="5">
    <location>
        <begin position="171"/>
        <end position="191"/>
    </location>
</feature>
<dbReference type="Pfam" id="PF22588">
    <property type="entry name" value="dCache_1_like"/>
    <property type="match status" value="1"/>
</dbReference>
<dbReference type="CDD" id="cd12915">
    <property type="entry name" value="PDC2_DGC_like"/>
    <property type="match status" value="1"/>
</dbReference>
<evidence type="ECO:0000256" key="1">
    <source>
        <dbReference type="ARBA" id="ARBA00001946"/>
    </source>
</evidence>
<keyword evidence="8" id="KW-1185">Reference proteome</keyword>
<evidence type="ECO:0000256" key="3">
    <source>
        <dbReference type="ARBA" id="ARBA00022777"/>
    </source>
</evidence>
<keyword evidence="5" id="KW-0812">Transmembrane</keyword>
<evidence type="ECO:0000256" key="5">
    <source>
        <dbReference type="SAM" id="Phobius"/>
    </source>
</evidence>
<dbReference type="InterPro" id="IPR029787">
    <property type="entry name" value="Nucleotide_cyclase"/>
</dbReference>
<dbReference type="Gene3D" id="3.30.450.20">
    <property type="entry name" value="PAS domain"/>
    <property type="match status" value="3"/>
</dbReference>
<dbReference type="OrthoDB" id="5620448at2"/>
<dbReference type="GO" id="GO:0052621">
    <property type="term" value="F:diguanylate cyclase activity"/>
    <property type="evidence" value="ECO:0007669"/>
    <property type="project" value="UniProtKB-EC"/>
</dbReference>
<dbReference type="CDD" id="cd01949">
    <property type="entry name" value="GGDEF"/>
    <property type="match status" value="1"/>
</dbReference>
<dbReference type="InterPro" id="IPR043128">
    <property type="entry name" value="Rev_trsase/Diguanyl_cyclase"/>
</dbReference>
<evidence type="ECO:0000259" key="6">
    <source>
        <dbReference type="PROSITE" id="PS50887"/>
    </source>
</evidence>
<name>A0A1I6HT29_9GAMM</name>
<dbReference type="NCBIfam" id="TIGR00254">
    <property type="entry name" value="GGDEF"/>
    <property type="match status" value="1"/>
</dbReference>
<sequence length="819" mass="88265">MSPAPKIRQLAFRLAVILSLVAAAGGLLIVLGWWGSIPILPVPLPDRSDVGAIGGFALLFGGISTATVFMSGQWRWLSPAAGTVVLVLALWGLVGGFPKGLPLDAAPLSLPSAATFLLLAVGMLSLRATRQLQVVATGVAALCALLVCIYKLVVYAYWFQDPSGRVLLLSMPPQSAALQALLALALLGHLVHRLKKPPGKAPGLVLGSYGLMVVICILGWAHFNHEESVAVRKDAEQLAANLSRVLEEHVYRSFDPIDLVFGEVARQARTSGLGSITESREEWRNLRATAESLPQVSALIILDAQGDFRLFSRQFPPPGGNYSHRDYFEAHKAGATRHLGELVAAGTSGKPIFTYSRRLDDSDGNFAGVVLASLEIGYFQAFYRSLDLGPGAAVGLFRRDGELLMRAPLLPDIAEQDLTRHPIYTSLIHQSPAGTFVGYSPYDGEQKLAYYLASDSLPFVINTVMGMNSVIMPFERRFVQSTGVLALVLALMATMMLVQLRALERTALSYDRVRQSQRFAQGVLDSVSPAIAIVSPTGEIISVNAAWRRFGQENGASDSTSHIGQNYLSTCQGAEGDHAEGADLVAEGLSAVITGTSKEFEHVYPCPGPGGERWYRMKVLPMSDGSGRVVVSHESVTELKQAEAALKTAANTDQLTGLNNRRAVIEQAESHIANARRHHHPLSLLMIDCDHFKKVNDTFGHAGGDEVLRRLAGIIRETCRTGDIFGRLGGEEFVAVLPYTTGDGAKILAERLRQAVEHASVTHDGDVIIFTVSVGVATLKTEMDITEVMKEADQALYHAKANGRNRVAVMAGETVSPEV</sequence>
<protein>
    <recommendedName>
        <fullName evidence="2">diguanylate cyclase</fullName>
        <ecNumber evidence="2">2.7.7.65</ecNumber>
    </recommendedName>
</protein>
<feature type="transmembrane region" description="Helical" evidence="5">
    <location>
        <begin position="50"/>
        <end position="69"/>
    </location>
</feature>
<organism evidence="7 8">
    <name type="scientific">Marinobacter daqiaonensis</name>
    <dbReference type="NCBI Taxonomy" id="650891"/>
    <lineage>
        <taxon>Bacteria</taxon>
        <taxon>Pseudomonadati</taxon>
        <taxon>Pseudomonadota</taxon>
        <taxon>Gammaproteobacteria</taxon>
        <taxon>Pseudomonadales</taxon>
        <taxon>Marinobacteraceae</taxon>
        <taxon>Marinobacter</taxon>
    </lineage>
</organism>
<dbReference type="FunFam" id="3.30.70.270:FF:000001">
    <property type="entry name" value="Diguanylate cyclase domain protein"/>
    <property type="match status" value="1"/>
</dbReference>
<dbReference type="Pfam" id="PF08448">
    <property type="entry name" value="PAS_4"/>
    <property type="match status" value="1"/>
</dbReference>
<dbReference type="AlphaFoldDB" id="A0A1I6HT29"/>
<dbReference type="SMART" id="SM00267">
    <property type="entry name" value="GGDEF"/>
    <property type="match status" value="1"/>
</dbReference>
<accession>A0A1I6HT29</accession>
<dbReference type="InterPro" id="IPR050469">
    <property type="entry name" value="Diguanylate_Cyclase"/>
</dbReference>
<dbReference type="PANTHER" id="PTHR45138">
    <property type="entry name" value="REGULATORY COMPONENTS OF SENSORY TRANSDUCTION SYSTEM"/>
    <property type="match status" value="1"/>
</dbReference>
<dbReference type="EC" id="2.7.7.65" evidence="2"/>
<dbReference type="SUPFAM" id="SSF55785">
    <property type="entry name" value="PYP-like sensor domain (PAS domain)"/>
    <property type="match status" value="1"/>
</dbReference>
<comment type="cofactor">
    <cofactor evidence="1">
        <name>Mg(2+)</name>
        <dbReference type="ChEBI" id="CHEBI:18420"/>
    </cofactor>
</comment>
<dbReference type="STRING" id="650891.SAMN05216203_1518"/>
<dbReference type="Proteomes" id="UP000198644">
    <property type="component" value="Unassembled WGS sequence"/>
</dbReference>
<dbReference type="InterPro" id="IPR000160">
    <property type="entry name" value="GGDEF_dom"/>
</dbReference>
<dbReference type="PANTHER" id="PTHR45138:SF9">
    <property type="entry name" value="DIGUANYLATE CYCLASE DGCM-RELATED"/>
    <property type="match status" value="1"/>
</dbReference>
<dbReference type="InterPro" id="IPR013656">
    <property type="entry name" value="PAS_4"/>
</dbReference>
<keyword evidence="3" id="KW-0418">Kinase</keyword>
<dbReference type="PROSITE" id="PS50887">
    <property type="entry name" value="GGDEF"/>
    <property type="match status" value="1"/>
</dbReference>
<keyword evidence="5" id="KW-1133">Transmembrane helix</keyword>
<dbReference type="InterPro" id="IPR035965">
    <property type="entry name" value="PAS-like_dom_sf"/>
</dbReference>
<keyword evidence="5" id="KW-0472">Membrane</keyword>
<feature type="transmembrane region" description="Helical" evidence="5">
    <location>
        <begin position="76"/>
        <end position="94"/>
    </location>
</feature>
<keyword evidence="3" id="KW-0808">Transferase</keyword>
<dbReference type="GO" id="GO:0016301">
    <property type="term" value="F:kinase activity"/>
    <property type="evidence" value="ECO:0007669"/>
    <property type="project" value="UniProtKB-KW"/>
</dbReference>
<dbReference type="RefSeq" id="WP_139229919.1">
    <property type="nucleotide sequence ID" value="NZ_FOYW01000001.1"/>
</dbReference>
<feature type="domain" description="GGDEF" evidence="6">
    <location>
        <begin position="680"/>
        <end position="812"/>
    </location>
</feature>